<evidence type="ECO:0000256" key="2">
    <source>
        <dbReference type="SAM" id="Phobius"/>
    </source>
</evidence>
<keyword evidence="2" id="KW-1133">Transmembrane helix</keyword>
<reference evidence="3" key="3">
    <citation type="submission" date="2015-04" db="EMBL/GenBank/DDBJ databases">
        <authorList>
            <consortium name="FlyBase"/>
        </authorList>
    </citation>
    <scope>NUCLEOTIDE SEQUENCE</scope>
    <source>
        <strain evidence="3">W501</strain>
    </source>
</reference>
<dbReference type="OrthoDB" id="7856180at2759"/>
<name>A0A0J9RJB4_DROSI</name>
<proteinExistence type="predicted"/>
<organism evidence="3">
    <name type="scientific">Drosophila simulans</name>
    <name type="common">Fruit fly</name>
    <dbReference type="NCBI Taxonomy" id="7240"/>
    <lineage>
        <taxon>Eukaryota</taxon>
        <taxon>Metazoa</taxon>
        <taxon>Ecdysozoa</taxon>
        <taxon>Arthropoda</taxon>
        <taxon>Hexapoda</taxon>
        <taxon>Insecta</taxon>
        <taxon>Pterygota</taxon>
        <taxon>Neoptera</taxon>
        <taxon>Endopterygota</taxon>
        <taxon>Diptera</taxon>
        <taxon>Brachycera</taxon>
        <taxon>Muscomorpha</taxon>
        <taxon>Ephydroidea</taxon>
        <taxon>Drosophilidae</taxon>
        <taxon>Drosophila</taxon>
        <taxon>Sophophora</taxon>
    </lineage>
</organism>
<dbReference type="EMBL" id="CM002911">
    <property type="protein sequence ID" value="KMY96123.1"/>
    <property type="molecule type" value="Genomic_DNA"/>
</dbReference>
<sequence>MLHGDVAICVQLFSTVCFSIFECFIVRWEMLVESINKMSLAPATRCTFVILALTILPNQFHCQVDRNGNGSGHGSRDSLLAESQMRIFTLTLLGLFVLILLGFLGEFMCLPSPRSTRRAEISDFLWAGCICCFCRISRAVESTSDGLDVYAPRTQSIVWPTLPLPQEAGRVLEMTFLHAPRVNCLCRNCCLARNSFCIENCGVNMARWILLLATSAACAHLAKADDNYTDFDFVNVTQLLQMSDFENENNTDANSAEHDVATPTEGPTVAPTDANTSTSGQREPPFEDLRQHRHFGRFIFMVLLLHVSVVGVGITIYSCVHCKLRSLRRRSRMEAQRRLQLTNLRSEHIPNSRDCPCHGCILAREMLQGLIMHQFHELVEC</sequence>
<feature type="transmembrane region" description="Helical" evidence="2">
    <location>
        <begin position="87"/>
        <end position="110"/>
    </location>
</feature>
<gene>
    <name evidence="3" type="primary">Dsim\GD25010</name>
    <name evidence="3" type="ORF">Dsimw501_GD25010</name>
</gene>
<reference evidence="3" key="2">
    <citation type="submission" date="2014-06" db="EMBL/GenBank/DDBJ databases">
        <authorList>
            <person name="Hu T."/>
            <person name="Eisen M.B."/>
            <person name="Thornton K.R."/>
            <person name="Andolfatto P."/>
        </authorList>
    </citation>
    <scope>NUCLEOTIDE SEQUENCE</scope>
    <source>
        <strain evidence="3">W501</strain>
    </source>
</reference>
<dbReference type="KEGG" id="dsi:Dsimw501_GD25010"/>
<reference evidence="3" key="1">
    <citation type="journal article" date="2013" name="Genome Res.">
        <title>A second-generation assembly of the Drosophila simulans genome provides new insights into patterns of lineage-specific divergence.</title>
        <authorList>
            <person name="Hu T.T."/>
            <person name="Eisen M.B."/>
            <person name="Thornton K.R."/>
            <person name="Andolfatto P."/>
        </authorList>
    </citation>
    <scope>NUCLEOTIDE SEQUENCE [LARGE SCALE GENOMIC DNA]</scope>
    <source>
        <strain evidence="3">W501</strain>
    </source>
</reference>
<evidence type="ECO:0000313" key="3">
    <source>
        <dbReference type="EMBL" id="KMY96123.1"/>
    </source>
</evidence>
<protein>
    <submittedName>
        <fullName evidence="3">Uncharacterized protein, isoform B</fullName>
    </submittedName>
</protein>
<feature type="region of interest" description="Disordered" evidence="1">
    <location>
        <begin position="248"/>
        <end position="286"/>
    </location>
</feature>
<keyword evidence="2" id="KW-0472">Membrane</keyword>
<feature type="transmembrane region" description="Helical" evidence="2">
    <location>
        <begin position="298"/>
        <end position="318"/>
    </location>
</feature>
<accession>A0A0J9RJB4</accession>
<dbReference type="Bgee" id="FBgn0196322">
    <property type="expression patterns" value="Expressed in male reproductive system and 2 other cell types or tissues"/>
</dbReference>
<evidence type="ECO:0000256" key="1">
    <source>
        <dbReference type="SAM" id="MobiDB-lite"/>
    </source>
</evidence>
<feature type="transmembrane region" description="Helical" evidence="2">
    <location>
        <begin position="6"/>
        <end position="26"/>
    </location>
</feature>
<keyword evidence="2" id="KW-0812">Transmembrane</keyword>
<dbReference type="AlphaFoldDB" id="A0A0J9RJB4"/>
<dbReference type="Proteomes" id="UP000035880">
    <property type="component" value="Chromosome 2R"/>
</dbReference>